<dbReference type="Gene3D" id="3.20.80.10">
    <property type="entry name" value="Regulatory factor, effector binding domain"/>
    <property type="match status" value="1"/>
</dbReference>
<name>A0ABS4G1N6_9CLOT</name>
<dbReference type="Proteomes" id="UP001519271">
    <property type="component" value="Unassembled WGS sequence"/>
</dbReference>
<dbReference type="RefSeq" id="WP_209458500.1">
    <property type="nucleotide sequence ID" value="NZ_JAGGKC010000004.1"/>
</dbReference>
<protein>
    <submittedName>
        <fullName evidence="1">Effector-binding domain-containing protein</fullName>
    </submittedName>
</protein>
<accession>A0ABS4G1N6</accession>
<dbReference type="SUPFAM" id="SSF55136">
    <property type="entry name" value="Probable bacterial effector-binding domain"/>
    <property type="match status" value="1"/>
</dbReference>
<proteinExistence type="predicted"/>
<keyword evidence="2" id="KW-1185">Reference proteome</keyword>
<sequence length="172" mass="19676">MSRYETAPYKVLIKEDNFELRQYDAYYTAAVEDTSLNGSNGFSIVFDYISGNNEEQKKISMTTPVFNEMGKDKVSTEFVMPSAFSGDTLPEPGNKKIRIKKNDTRLAASVTFSGTISESKIRDYEKKLLEWIAKKGMDPVGNFYLARYNPPFIPPFLRRNEVLIDIIQDNRS</sequence>
<organism evidence="1 2">
    <name type="scientific">Youngiibacter multivorans</name>
    <dbReference type="NCBI Taxonomy" id="937251"/>
    <lineage>
        <taxon>Bacteria</taxon>
        <taxon>Bacillati</taxon>
        <taxon>Bacillota</taxon>
        <taxon>Clostridia</taxon>
        <taxon>Eubacteriales</taxon>
        <taxon>Clostridiaceae</taxon>
        <taxon>Youngiibacter</taxon>
    </lineage>
</organism>
<dbReference type="EMBL" id="JAGGKC010000004">
    <property type="protein sequence ID" value="MBP1918260.1"/>
    <property type="molecule type" value="Genomic_DNA"/>
</dbReference>
<reference evidence="1 2" key="1">
    <citation type="submission" date="2021-03" db="EMBL/GenBank/DDBJ databases">
        <title>Genomic Encyclopedia of Type Strains, Phase IV (KMG-IV): sequencing the most valuable type-strain genomes for metagenomic binning, comparative biology and taxonomic classification.</title>
        <authorList>
            <person name="Goeker M."/>
        </authorList>
    </citation>
    <scope>NUCLEOTIDE SEQUENCE [LARGE SCALE GENOMIC DNA]</scope>
    <source>
        <strain evidence="1 2">DSM 6139</strain>
    </source>
</reference>
<gene>
    <name evidence="1" type="ORF">J2Z34_000732</name>
</gene>
<dbReference type="PANTHER" id="PTHR11220:SF1">
    <property type="entry name" value="HEME-BINDING PROTEIN 2"/>
    <property type="match status" value="1"/>
</dbReference>
<dbReference type="Pfam" id="PF04832">
    <property type="entry name" value="SOUL"/>
    <property type="match status" value="1"/>
</dbReference>
<dbReference type="PANTHER" id="PTHR11220">
    <property type="entry name" value="HEME-BINDING PROTEIN-RELATED"/>
    <property type="match status" value="1"/>
</dbReference>
<evidence type="ECO:0000313" key="2">
    <source>
        <dbReference type="Proteomes" id="UP001519271"/>
    </source>
</evidence>
<dbReference type="InterPro" id="IPR011256">
    <property type="entry name" value="Reg_factor_effector_dom_sf"/>
</dbReference>
<dbReference type="InterPro" id="IPR006917">
    <property type="entry name" value="SOUL_heme-bd"/>
</dbReference>
<comment type="caution">
    <text evidence="1">The sequence shown here is derived from an EMBL/GenBank/DDBJ whole genome shotgun (WGS) entry which is preliminary data.</text>
</comment>
<evidence type="ECO:0000313" key="1">
    <source>
        <dbReference type="EMBL" id="MBP1918260.1"/>
    </source>
</evidence>